<evidence type="ECO:0000313" key="12">
    <source>
        <dbReference type="Proteomes" id="UP000266861"/>
    </source>
</evidence>
<comment type="caution">
    <text evidence="11">The sequence shown here is derived from an EMBL/GenBank/DDBJ whole genome shotgun (WGS) entry which is preliminary data.</text>
</comment>
<evidence type="ECO:0000256" key="5">
    <source>
        <dbReference type="ARBA" id="ARBA00022723"/>
    </source>
</evidence>
<dbReference type="GO" id="GO:0051536">
    <property type="term" value="F:iron-sulfur cluster binding"/>
    <property type="evidence" value="ECO:0007669"/>
    <property type="project" value="UniProtKB-KW"/>
</dbReference>
<sequence length="568" mass="64571">MFNDYPIKKIPNLNITKLLNYQLLKKLKKKIMSNIFSDGSTVIERIVEDKSHKITNTQEEIESFYEIERTVDALIKEKFEKIALQFPDELLADSVKVATTLQKRTNKKFFILADTTYGSCCVDEVAAQHVNAECIIHYGRSCLSPTNRLPVLYIFGKQPIDLKNCLEIFDNFFGIDDNSQKIIIILYDVVYAHRIDELFYKLQQKYSKNTNLIIIKTKTDAKIDFGGVGDGGGGGTLEEEQQSKNESAPLKVQEIQVTIREEIQDEIQGKIQGRSYSLPKRTKIEDCTLFYIGEEGPTLTNILLTHNKCKAYSYNPKIRIGRQENLKVNRALMKRFYMVQKAKDADIVGIVVGTLGVDSYLKIISHLKNLIIQAGKKPYTFVMGKLNVEKMANFMEIDCFVLVACPENSLIDSKEFYRPIVTPFELEIALDSSKQWTGEYILEFRQLLLSSEEIKKNEINHDYDGGDDNDEPHYSLISGELKKGRKYAIIKNNEDNKDNKDGVTDLTLRDKNTSVSTVLNSAAGEFLNSIRTFKGLEQNIGNSSVQLVEEGRTGIAKGYVNEDNEEGR</sequence>
<comment type="function">
    <text evidence="9">Required for the first step of diphthamide biosynthesis, a post-translational modification of histidine which occurs in elongation factor 2. DPH1 and DPH2 transfer a 3-amino-3-carboxypropyl (ACP) group from S-adenosyl-L-methionine (SAM) to a histidine residue, the reaction is assisted by a reduction system comprising DPH3 and a NADH-dependent reductase, predominantly CBR1. Facilitates the reduction of the catalytic iron-sulfur cluster found in the DPH1 subunit.</text>
</comment>
<dbReference type="NCBIfam" id="TIGR00322">
    <property type="entry name" value="diphth2_R"/>
    <property type="match status" value="1"/>
</dbReference>
<evidence type="ECO:0000256" key="1">
    <source>
        <dbReference type="ARBA" id="ARBA00001966"/>
    </source>
</evidence>
<dbReference type="InterPro" id="IPR010014">
    <property type="entry name" value="DHP2"/>
</dbReference>
<dbReference type="NCBIfam" id="TIGR00272">
    <property type="entry name" value="DPH2"/>
    <property type="match status" value="1"/>
</dbReference>
<proteinExistence type="inferred from homology"/>
<dbReference type="InterPro" id="IPR042265">
    <property type="entry name" value="DPH1/DPH2_3"/>
</dbReference>
<dbReference type="Pfam" id="PF01866">
    <property type="entry name" value="Diphthamide_syn"/>
    <property type="match status" value="2"/>
</dbReference>
<dbReference type="SFLD" id="SFLDG01121">
    <property type="entry name" value="Diphthamide_biosynthesis"/>
    <property type="match status" value="1"/>
</dbReference>
<dbReference type="SFLD" id="SFLDF00408">
    <property type="entry name" value="Diphthamide_biosynthesis_famil"/>
    <property type="match status" value="1"/>
</dbReference>
<dbReference type="Gene3D" id="3.40.50.11860">
    <property type="entry name" value="Diphthamide synthesis DPH1/DPH2 domain 3"/>
    <property type="match status" value="1"/>
</dbReference>
<protein>
    <recommendedName>
        <fullName evidence="4 10">2-(3-amino-3-carboxypropyl)histidine synthase subunit 2</fullName>
    </recommendedName>
</protein>
<dbReference type="GO" id="GO:0017183">
    <property type="term" value="P:protein histidyl modification to diphthamide"/>
    <property type="evidence" value="ECO:0007669"/>
    <property type="project" value="UniProtKB-UniPathway"/>
</dbReference>
<reference evidence="11 12" key="1">
    <citation type="submission" date="2018-08" db="EMBL/GenBank/DDBJ databases">
        <title>Genome and evolution of the arbuscular mycorrhizal fungus Diversispora epigaea (formerly Glomus versiforme) and its bacterial endosymbionts.</title>
        <authorList>
            <person name="Sun X."/>
            <person name="Fei Z."/>
            <person name="Harrison M."/>
        </authorList>
    </citation>
    <scope>NUCLEOTIDE SEQUENCE [LARGE SCALE GENOMIC DNA]</scope>
    <source>
        <strain evidence="11 12">IT104</strain>
    </source>
</reference>
<comment type="similarity">
    <text evidence="3 10">Belongs to the DPH1/DPH2 family. DPH2 subfamily.</text>
</comment>
<accession>A0A397I8P7</accession>
<evidence type="ECO:0000256" key="2">
    <source>
        <dbReference type="ARBA" id="ARBA00005156"/>
    </source>
</evidence>
<evidence type="ECO:0000313" key="11">
    <source>
        <dbReference type="EMBL" id="RHZ72159.1"/>
    </source>
</evidence>
<dbReference type="GO" id="GO:0005737">
    <property type="term" value="C:cytoplasm"/>
    <property type="evidence" value="ECO:0007669"/>
    <property type="project" value="UniProtKB-SubCell"/>
</dbReference>
<comment type="cofactor">
    <cofactor evidence="1">
        <name>[4Fe-4S] cluster</name>
        <dbReference type="ChEBI" id="CHEBI:49883"/>
    </cofactor>
</comment>
<evidence type="ECO:0000256" key="3">
    <source>
        <dbReference type="ARBA" id="ARBA00006179"/>
    </source>
</evidence>
<keyword evidence="5 10" id="KW-0479">Metal-binding</keyword>
<dbReference type="PANTHER" id="PTHR10762">
    <property type="entry name" value="DIPHTHAMIDE BIOSYNTHESIS PROTEIN"/>
    <property type="match status" value="1"/>
</dbReference>
<comment type="function">
    <text evidence="10">Required for the first step of diphthamide biosynthesis, a post-translational modification of histidine which occurs in elongation factor 2. DPH1 and DPH2 transfer a 3-amino-3-carboxypropyl (ACP) group from S-adenosyl-L-methionine (SAM) to a histidine residue, the reaction is assisted by a reduction system comprising DPH3 and a NADH-dependent reductase. Facilitates the reduction of the catalytic iron-sulfur cluster found in the DPH1 subunit.</text>
</comment>
<evidence type="ECO:0000256" key="8">
    <source>
        <dbReference type="ARBA" id="ARBA00034128"/>
    </source>
</evidence>
<keyword evidence="12" id="KW-1185">Reference proteome</keyword>
<comment type="pathway">
    <text evidence="2 10">Protein modification; peptidyl-diphthamide biosynthesis.</text>
</comment>
<keyword evidence="6 10" id="KW-0408">Iron</keyword>
<organism evidence="11 12">
    <name type="scientific">Diversispora epigaea</name>
    <dbReference type="NCBI Taxonomy" id="1348612"/>
    <lineage>
        <taxon>Eukaryota</taxon>
        <taxon>Fungi</taxon>
        <taxon>Fungi incertae sedis</taxon>
        <taxon>Mucoromycota</taxon>
        <taxon>Glomeromycotina</taxon>
        <taxon>Glomeromycetes</taxon>
        <taxon>Diversisporales</taxon>
        <taxon>Diversisporaceae</taxon>
        <taxon>Diversispora</taxon>
    </lineage>
</organism>
<comment type="subunit">
    <text evidence="8">Component of the 2-(3-amino-3-carboxypropyl)histidine synthase complex composed of DPH1, DPH2, DPH3 and a NADH-dependent reductase, predominantly CBR1.</text>
</comment>
<evidence type="ECO:0000256" key="9">
    <source>
        <dbReference type="ARBA" id="ARBA00054092"/>
    </source>
</evidence>
<comment type="subcellular location">
    <subcellularLocation>
        <location evidence="10">Cytoplasm</location>
    </subcellularLocation>
</comment>
<dbReference type="InterPro" id="IPR016435">
    <property type="entry name" value="DPH1/DPH2"/>
</dbReference>
<keyword evidence="10" id="KW-0963">Cytoplasm</keyword>
<keyword evidence="7 10" id="KW-0411">Iron-sulfur</keyword>
<evidence type="ECO:0000256" key="4">
    <source>
        <dbReference type="ARBA" id="ARBA00021914"/>
    </source>
</evidence>
<dbReference type="AlphaFoldDB" id="A0A397I8P7"/>
<dbReference type="OrthoDB" id="449241at2759"/>
<dbReference type="SFLD" id="SFLDS00032">
    <property type="entry name" value="Radical_SAM_3-amino-3-carboxyp"/>
    <property type="match status" value="1"/>
</dbReference>
<dbReference type="FunFam" id="3.40.50.11840:FF:000002">
    <property type="entry name" value="2-(3-amino-3-carboxypropyl)histidine synthase subunit 2"/>
    <property type="match status" value="1"/>
</dbReference>
<dbReference type="Gene3D" id="3.40.50.11840">
    <property type="entry name" value="Diphthamide synthesis DPH1/DPH2 domain 1"/>
    <property type="match status" value="1"/>
</dbReference>
<name>A0A397I8P7_9GLOM</name>
<dbReference type="InterPro" id="IPR042263">
    <property type="entry name" value="DPH1/DPH2_1"/>
</dbReference>
<dbReference type="STRING" id="1348612.A0A397I8P7"/>
<evidence type="ECO:0000256" key="7">
    <source>
        <dbReference type="ARBA" id="ARBA00023014"/>
    </source>
</evidence>
<dbReference type="Proteomes" id="UP000266861">
    <property type="component" value="Unassembled WGS sequence"/>
</dbReference>
<evidence type="ECO:0000256" key="10">
    <source>
        <dbReference type="RuleBase" id="RU364133"/>
    </source>
</evidence>
<dbReference type="UniPathway" id="UPA00559"/>
<dbReference type="FunFam" id="3.40.50.11860:FF:000001">
    <property type="entry name" value="2-(3-amino-3-carboxypropyl)histidine synthase subunit 2"/>
    <property type="match status" value="1"/>
</dbReference>
<dbReference type="GO" id="GO:0046872">
    <property type="term" value="F:metal ion binding"/>
    <property type="evidence" value="ECO:0007669"/>
    <property type="project" value="UniProtKB-KW"/>
</dbReference>
<dbReference type="GO" id="GO:0090560">
    <property type="term" value="F:2-(3-amino-3-carboxypropyl)histidine synthase activity"/>
    <property type="evidence" value="ECO:0007669"/>
    <property type="project" value="InterPro"/>
</dbReference>
<gene>
    <name evidence="11" type="ORF">Glove_245g24</name>
</gene>
<dbReference type="PANTHER" id="PTHR10762:SF2">
    <property type="entry name" value="2-(3-AMINO-3-CARBOXYPROPYL)HISTIDINE SYNTHASE SUBUNIT 2"/>
    <property type="match status" value="1"/>
</dbReference>
<dbReference type="EMBL" id="PQFF01000226">
    <property type="protein sequence ID" value="RHZ72159.1"/>
    <property type="molecule type" value="Genomic_DNA"/>
</dbReference>
<evidence type="ECO:0000256" key="6">
    <source>
        <dbReference type="ARBA" id="ARBA00023004"/>
    </source>
</evidence>